<dbReference type="InterPro" id="IPR005017">
    <property type="entry name" value="OMPP1/FadL/TodX"/>
</dbReference>
<evidence type="ECO:0000256" key="5">
    <source>
        <dbReference type="ARBA" id="ARBA00022729"/>
    </source>
</evidence>
<evidence type="ECO:0000256" key="3">
    <source>
        <dbReference type="ARBA" id="ARBA00022452"/>
    </source>
</evidence>
<gene>
    <name evidence="9" type="ORF">M3P05_01550</name>
</gene>
<comment type="similarity">
    <text evidence="2">Belongs to the OmpP1/FadL family.</text>
</comment>
<dbReference type="Gene3D" id="2.40.160.60">
    <property type="entry name" value="Outer membrane protein transport protein (OMPP1/FadL/TodX)"/>
    <property type="match status" value="1"/>
</dbReference>
<keyword evidence="6" id="KW-0472">Membrane</keyword>
<reference evidence="9 10" key="1">
    <citation type="submission" date="2022-05" db="EMBL/GenBank/DDBJ databases">
        <authorList>
            <person name="Park J.-S."/>
        </authorList>
    </citation>
    <scope>NUCLEOTIDE SEQUENCE [LARGE SCALE GENOMIC DNA]</scope>
    <source>
        <strain evidence="9 10">2012CJ34-2</strain>
    </source>
</reference>
<evidence type="ECO:0000256" key="6">
    <source>
        <dbReference type="ARBA" id="ARBA00023136"/>
    </source>
</evidence>
<organism evidence="9 10">
    <name type="scientific">Parendozoicomonas callyspongiae</name>
    <dbReference type="NCBI Taxonomy" id="2942213"/>
    <lineage>
        <taxon>Bacteria</taxon>
        <taxon>Pseudomonadati</taxon>
        <taxon>Pseudomonadota</taxon>
        <taxon>Gammaproteobacteria</taxon>
        <taxon>Oceanospirillales</taxon>
        <taxon>Endozoicomonadaceae</taxon>
        <taxon>Parendozoicomonas</taxon>
    </lineage>
</organism>
<feature type="signal peptide" evidence="8">
    <location>
        <begin position="1"/>
        <end position="27"/>
    </location>
</feature>
<comment type="caution">
    <text evidence="9">The sequence shown here is derived from an EMBL/GenBank/DDBJ whole genome shotgun (WGS) entry which is preliminary data.</text>
</comment>
<accession>A0ABT0PB82</accession>
<dbReference type="EMBL" id="JAMFLX010000002">
    <property type="protein sequence ID" value="MCL6268638.1"/>
    <property type="molecule type" value="Genomic_DNA"/>
</dbReference>
<evidence type="ECO:0000313" key="9">
    <source>
        <dbReference type="EMBL" id="MCL6268638.1"/>
    </source>
</evidence>
<evidence type="ECO:0000256" key="1">
    <source>
        <dbReference type="ARBA" id="ARBA00004571"/>
    </source>
</evidence>
<dbReference type="PANTHER" id="PTHR35093:SF3">
    <property type="entry name" value="LONG-CHAIN FATTY ACID TRANSPORT PROTEIN"/>
    <property type="match status" value="1"/>
</dbReference>
<dbReference type="PANTHER" id="PTHR35093">
    <property type="entry name" value="OUTER MEMBRANE PROTEIN NMB0088-RELATED"/>
    <property type="match status" value="1"/>
</dbReference>
<evidence type="ECO:0000256" key="8">
    <source>
        <dbReference type="SAM" id="SignalP"/>
    </source>
</evidence>
<evidence type="ECO:0000256" key="7">
    <source>
        <dbReference type="ARBA" id="ARBA00023237"/>
    </source>
</evidence>
<dbReference type="SUPFAM" id="SSF56935">
    <property type="entry name" value="Porins"/>
    <property type="match status" value="1"/>
</dbReference>
<comment type="subcellular location">
    <subcellularLocation>
        <location evidence="1">Cell outer membrane</location>
        <topology evidence="1">Multi-pass membrane protein</topology>
    </subcellularLocation>
</comment>
<feature type="chain" id="PRO_5046978678" evidence="8">
    <location>
        <begin position="28"/>
        <end position="436"/>
    </location>
</feature>
<protein>
    <submittedName>
        <fullName evidence="9">Outer membrane protein transport protein</fullName>
    </submittedName>
</protein>
<proteinExistence type="inferred from homology"/>
<keyword evidence="5 8" id="KW-0732">Signal</keyword>
<keyword evidence="10" id="KW-1185">Reference proteome</keyword>
<sequence length="436" mass="47203">MSHQRIARTFTVSVLFAAMLPIMNASAAGFQLGEHGATGTGNAHSSGAAALDDASVVATNIAGMAFFDKAMFTAVATYIHPNAVIKNLDTGVKDKAIAGEAIAPEFFYVAPINDQWSYGLGAYTNFGFVTDYSNTSGITPVADLSDIKTYNLSYNLAYKAQENLSFGLGVNAVYIDAKLTTTLPTPYPLNVPGIGSLTLGPGSILDMSGDDWGFGWKAGAMWEPVDGTRLGLSYHSTVKTKLEGKAKSDVFVGQVPGVIPSYNGKGSVDIKLPDIAELSIWQDINDQWAVHASYMWTGWSTFEELAPKLDSGESPAAVKQNYQDSSRIAVGATYKYDQKWTFRAGYAYDNSPVTNDDRHFTVPDGDRQLLAFGTSYQLDKDQRIDFGYAYLKTESVEIEDKLEGSVAGNNITLATIRGRLTDGPAHLWSLQYNHSF</sequence>
<keyword evidence="7" id="KW-0998">Cell outer membrane</keyword>
<dbReference type="Proteomes" id="UP001203338">
    <property type="component" value="Unassembled WGS sequence"/>
</dbReference>
<keyword evidence="4" id="KW-0812">Transmembrane</keyword>
<dbReference type="Pfam" id="PF03349">
    <property type="entry name" value="Toluene_X"/>
    <property type="match status" value="1"/>
</dbReference>
<keyword evidence="3" id="KW-1134">Transmembrane beta strand</keyword>
<dbReference type="RefSeq" id="WP_249697477.1">
    <property type="nucleotide sequence ID" value="NZ_JAMFLX010000002.1"/>
</dbReference>
<evidence type="ECO:0000256" key="2">
    <source>
        <dbReference type="ARBA" id="ARBA00008163"/>
    </source>
</evidence>
<evidence type="ECO:0000256" key="4">
    <source>
        <dbReference type="ARBA" id="ARBA00022692"/>
    </source>
</evidence>
<evidence type="ECO:0000313" key="10">
    <source>
        <dbReference type="Proteomes" id="UP001203338"/>
    </source>
</evidence>
<name>A0ABT0PB82_9GAMM</name>